<feature type="transmembrane region" description="Helical" evidence="5">
    <location>
        <begin position="12"/>
        <end position="31"/>
    </location>
</feature>
<keyword evidence="8" id="KW-1185">Reference proteome</keyword>
<accession>A0ABQ6BRF8</accession>
<organism evidence="7 8">
    <name type="scientific">Chitiniphilus shinanonensis</name>
    <dbReference type="NCBI Taxonomy" id="553088"/>
    <lineage>
        <taxon>Bacteria</taxon>
        <taxon>Pseudomonadati</taxon>
        <taxon>Pseudomonadota</taxon>
        <taxon>Betaproteobacteria</taxon>
        <taxon>Neisseriales</taxon>
        <taxon>Chitinibacteraceae</taxon>
        <taxon>Chitiniphilus</taxon>
    </lineage>
</organism>
<dbReference type="PANTHER" id="PTHR22911">
    <property type="entry name" value="ACYL-MALONYL CONDENSING ENZYME-RELATED"/>
    <property type="match status" value="1"/>
</dbReference>
<reference evidence="8" key="1">
    <citation type="journal article" date="2019" name="Int. J. Syst. Evol. Microbiol.">
        <title>The Global Catalogue of Microorganisms (GCM) 10K type strain sequencing project: providing services to taxonomists for standard genome sequencing and annotation.</title>
        <authorList>
            <consortium name="The Broad Institute Genomics Platform"/>
            <consortium name="The Broad Institute Genome Sequencing Center for Infectious Disease"/>
            <person name="Wu L."/>
            <person name="Ma J."/>
        </authorList>
    </citation>
    <scope>NUCLEOTIDE SEQUENCE [LARGE SCALE GENOMIC DNA]</scope>
    <source>
        <strain evidence="8">NBRC 104970</strain>
    </source>
</reference>
<feature type="transmembrane region" description="Helical" evidence="5">
    <location>
        <begin position="128"/>
        <end position="147"/>
    </location>
</feature>
<comment type="caution">
    <text evidence="7">The sequence shown here is derived from an EMBL/GenBank/DDBJ whole genome shotgun (WGS) entry which is preliminary data.</text>
</comment>
<dbReference type="PANTHER" id="PTHR22911:SF6">
    <property type="entry name" value="SOLUTE CARRIER FAMILY 35 MEMBER G1"/>
    <property type="match status" value="1"/>
</dbReference>
<dbReference type="Proteomes" id="UP001156836">
    <property type="component" value="Unassembled WGS sequence"/>
</dbReference>
<feature type="transmembrane region" description="Helical" evidence="5">
    <location>
        <begin position="186"/>
        <end position="208"/>
    </location>
</feature>
<feature type="transmembrane region" description="Helical" evidence="5">
    <location>
        <begin position="214"/>
        <end position="232"/>
    </location>
</feature>
<evidence type="ECO:0000256" key="3">
    <source>
        <dbReference type="ARBA" id="ARBA00022989"/>
    </source>
</evidence>
<feature type="transmembrane region" description="Helical" evidence="5">
    <location>
        <begin position="271"/>
        <end position="290"/>
    </location>
</feature>
<feature type="transmembrane region" description="Helical" evidence="5">
    <location>
        <begin position="153"/>
        <end position="174"/>
    </location>
</feature>
<gene>
    <name evidence="7" type="ORF">GCM10007860_02440</name>
</gene>
<proteinExistence type="predicted"/>
<evidence type="ECO:0000256" key="1">
    <source>
        <dbReference type="ARBA" id="ARBA00004141"/>
    </source>
</evidence>
<dbReference type="InterPro" id="IPR000620">
    <property type="entry name" value="EamA_dom"/>
</dbReference>
<dbReference type="RefSeq" id="WP_211214712.1">
    <property type="nucleotide sequence ID" value="NZ_BSOZ01000002.1"/>
</dbReference>
<evidence type="ECO:0000259" key="6">
    <source>
        <dbReference type="Pfam" id="PF00892"/>
    </source>
</evidence>
<evidence type="ECO:0000256" key="5">
    <source>
        <dbReference type="SAM" id="Phobius"/>
    </source>
</evidence>
<dbReference type="InterPro" id="IPR037185">
    <property type="entry name" value="EmrE-like"/>
</dbReference>
<evidence type="ECO:0000256" key="2">
    <source>
        <dbReference type="ARBA" id="ARBA00022692"/>
    </source>
</evidence>
<name>A0ABQ6BRF8_9NEIS</name>
<feature type="transmembrane region" description="Helical" evidence="5">
    <location>
        <begin position="244"/>
        <end position="265"/>
    </location>
</feature>
<protein>
    <submittedName>
        <fullName evidence="7">Membrane protein</fullName>
    </submittedName>
</protein>
<comment type="subcellular location">
    <subcellularLocation>
        <location evidence="1">Membrane</location>
        <topology evidence="1">Multi-pass membrane protein</topology>
    </subcellularLocation>
</comment>
<evidence type="ECO:0000313" key="7">
    <source>
        <dbReference type="EMBL" id="GLS03101.1"/>
    </source>
</evidence>
<keyword evidence="3 5" id="KW-1133">Transmembrane helix</keyword>
<dbReference type="Pfam" id="PF00892">
    <property type="entry name" value="EamA"/>
    <property type="match status" value="1"/>
</dbReference>
<feature type="transmembrane region" description="Helical" evidence="5">
    <location>
        <begin position="105"/>
        <end position="121"/>
    </location>
</feature>
<keyword evidence="4 5" id="KW-0472">Membrane</keyword>
<feature type="transmembrane region" description="Helical" evidence="5">
    <location>
        <begin position="43"/>
        <end position="60"/>
    </location>
</feature>
<feature type="domain" description="EamA" evidence="6">
    <location>
        <begin position="12"/>
        <end position="144"/>
    </location>
</feature>
<sequence length="294" mass="31786">MSSSLWRRLAESGPFWMIVAGFCFGVMGVFVKLGSSSFSTAELVFYRCLAGVIAILAVALPARRPLWVPWPAMRVHLTRSVSGFVSLMLYFYAIGHLPLPTAVTLNYTSPLFLMLLTALWLKQPPQAGQWLAIVVGFAGVALLLRPTLDATQWLAGVVGLSSGLLASIAYMNVHELGRLGEPEWRTVYYFSLVSSLGAGLVMLCQPQALTPLSFGNLWILLGMGVAATCAQLSMTRAYCKGKSLIVASMAYLTVVFSTLFGMLIWRDVLPVSSYAGMLLIVGCGILSTAASSRR</sequence>
<evidence type="ECO:0000256" key="4">
    <source>
        <dbReference type="ARBA" id="ARBA00023136"/>
    </source>
</evidence>
<dbReference type="SUPFAM" id="SSF103481">
    <property type="entry name" value="Multidrug resistance efflux transporter EmrE"/>
    <property type="match status" value="2"/>
</dbReference>
<keyword evidence="2 5" id="KW-0812">Transmembrane</keyword>
<dbReference type="EMBL" id="BSOZ01000002">
    <property type="protein sequence ID" value="GLS03101.1"/>
    <property type="molecule type" value="Genomic_DNA"/>
</dbReference>
<evidence type="ECO:0000313" key="8">
    <source>
        <dbReference type="Proteomes" id="UP001156836"/>
    </source>
</evidence>
<feature type="transmembrane region" description="Helical" evidence="5">
    <location>
        <begin position="81"/>
        <end position="99"/>
    </location>
</feature>